<dbReference type="GO" id="GO:0005811">
    <property type="term" value="C:lipid droplet"/>
    <property type="evidence" value="ECO:0007669"/>
    <property type="project" value="TreeGrafter"/>
</dbReference>
<evidence type="ECO:0000313" key="4">
    <source>
        <dbReference type="EMBL" id="KAJ3576233.1"/>
    </source>
</evidence>
<comment type="similarity">
    <text evidence="1 3">Belongs to the UPP synthase family.</text>
</comment>
<dbReference type="PANTHER" id="PTHR10291:SF43">
    <property type="entry name" value="DEHYDRODOLICHYL DIPHOSPHATE SYNTHASE COMPLEX SUBUNIT DHDDS"/>
    <property type="match status" value="1"/>
</dbReference>
<dbReference type="InterPro" id="IPR001441">
    <property type="entry name" value="UPP_synth-like"/>
</dbReference>
<sequence>MNIHCVSAYAFSIENFKRPPEEVEALMALLEEKLSEICNKGDLLDQYGVRLNIIGRVELFPKNVQRAVRKAEKMTRHNHKAILNLYMPYTSRDEITSSIEDCVRDGLEYHIDPDTFFTKQEVEKHLMSTMRGTPPLDVLVRTSGVKRLSDFMLWQCCENTQIQFSPKYWPDFGLWDFIPIILDYQRKIYSRRISV</sequence>
<dbReference type="PANTHER" id="PTHR10291">
    <property type="entry name" value="DEHYDRODOLICHYL DIPHOSPHATE SYNTHASE FAMILY MEMBER"/>
    <property type="match status" value="1"/>
</dbReference>
<dbReference type="AlphaFoldDB" id="A0AAD5W5B2"/>
<proteinExistence type="inferred from homology"/>
<organism evidence="4 5">
    <name type="scientific">Leucocoprinus birnbaumii</name>
    <dbReference type="NCBI Taxonomy" id="56174"/>
    <lineage>
        <taxon>Eukaryota</taxon>
        <taxon>Fungi</taxon>
        <taxon>Dikarya</taxon>
        <taxon>Basidiomycota</taxon>
        <taxon>Agaricomycotina</taxon>
        <taxon>Agaricomycetes</taxon>
        <taxon>Agaricomycetidae</taxon>
        <taxon>Agaricales</taxon>
        <taxon>Agaricineae</taxon>
        <taxon>Agaricaceae</taxon>
        <taxon>Leucocoprinus</taxon>
    </lineage>
</organism>
<dbReference type="PROSITE" id="PS01066">
    <property type="entry name" value="UPP_SYNTHASE"/>
    <property type="match status" value="1"/>
</dbReference>
<dbReference type="EMBL" id="JANIEX010000016">
    <property type="protein sequence ID" value="KAJ3576233.1"/>
    <property type="molecule type" value="Genomic_DNA"/>
</dbReference>
<evidence type="ECO:0000256" key="3">
    <source>
        <dbReference type="RuleBase" id="RU363018"/>
    </source>
</evidence>
<protein>
    <recommendedName>
        <fullName evidence="3">Alkyl transferase</fullName>
        <ecNumber evidence="3">2.5.1.-</ecNumber>
    </recommendedName>
</protein>
<dbReference type="GO" id="GO:0016094">
    <property type="term" value="P:polyprenol biosynthetic process"/>
    <property type="evidence" value="ECO:0007669"/>
    <property type="project" value="TreeGrafter"/>
</dbReference>
<keyword evidence="5" id="KW-1185">Reference proteome</keyword>
<dbReference type="InterPro" id="IPR036424">
    <property type="entry name" value="UPP_synth-like_sf"/>
</dbReference>
<gene>
    <name evidence="4" type="ORF">NP233_g557</name>
</gene>
<accession>A0AAD5W5B2</accession>
<dbReference type="SUPFAM" id="SSF64005">
    <property type="entry name" value="Undecaprenyl diphosphate synthase"/>
    <property type="match status" value="1"/>
</dbReference>
<name>A0AAD5W5B2_9AGAR</name>
<keyword evidence="2 3" id="KW-0808">Transferase</keyword>
<evidence type="ECO:0000256" key="2">
    <source>
        <dbReference type="ARBA" id="ARBA00022679"/>
    </source>
</evidence>
<evidence type="ECO:0000313" key="5">
    <source>
        <dbReference type="Proteomes" id="UP001213000"/>
    </source>
</evidence>
<dbReference type="Gene3D" id="3.40.1180.10">
    <property type="entry name" value="Decaprenyl diphosphate synthase-like"/>
    <property type="match status" value="1"/>
</dbReference>
<dbReference type="GO" id="GO:1904423">
    <property type="term" value="C:dehydrodolichyl diphosphate synthase complex"/>
    <property type="evidence" value="ECO:0007669"/>
    <property type="project" value="TreeGrafter"/>
</dbReference>
<dbReference type="CDD" id="cd00475">
    <property type="entry name" value="Cis_IPPS"/>
    <property type="match status" value="1"/>
</dbReference>
<dbReference type="GO" id="GO:0005783">
    <property type="term" value="C:endoplasmic reticulum"/>
    <property type="evidence" value="ECO:0007669"/>
    <property type="project" value="TreeGrafter"/>
</dbReference>
<dbReference type="EC" id="2.5.1.-" evidence="3"/>
<reference evidence="4" key="1">
    <citation type="submission" date="2022-07" db="EMBL/GenBank/DDBJ databases">
        <title>Genome Sequence of Leucocoprinus birnbaumii.</title>
        <authorList>
            <person name="Buettner E."/>
        </authorList>
    </citation>
    <scope>NUCLEOTIDE SEQUENCE</scope>
    <source>
        <strain evidence="4">VT141</strain>
    </source>
</reference>
<evidence type="ECO:0000256" key="1">
    <source>
        <dbReference type="ARBA" id="ARBA00005432"/>
    </source>
</evidence>
<dbReference type="NCBIfam" id="TIGR00055">
    <property type="entry name" value="uppS"/>
    <property type="match status" value="1"/>
</dbReference>
<dbReference type="Pfam" id="PF01255">
    <property type="entry name" value="Prenyltransf"/>
    <property type="match status" value="1"/>
</dbReference>
<comment type="caution">
    <text evidence="4">The sequence shown here is derived from an EMBL/GenBank/DDBJ whole genome shotgun (WGS) entry which is preliminary data.</text>
</comment>
<dbReference type="GO" id="GO:0045547">
    <property type="term" value="F:ditrans,polycis-polyprenyl diphosphate synthase [(2E,6E)-farnesyl diphosphate specific] activity"/>
    <property type="evidence" value="ECO:0007669"/>
    <property type="project" value="TreeGrafter"/>
</dbReference>
<dbReference type="GO" id="GO:0016020">
    <property type="term" value="C:membrane"/>
    <property type="evidence" value="ECO:0007669"/>
    <property type="project" value="TreeGrafter"/>
</dbReference>
<dbReference type="InterPro" id="IPR018520">
    <property type="entry name" value="UPP_synth-like_CS"/>
</dbReference>
<dbReference type="Proteomes" id="UP001213000">
    <property type="component" value="Unassembled WGS sequence"/>
</dbReference>